<comment type="caution">
    <text evidence="2">The sequence shown here is derived from an EMBL/GenBank/DDBJ whole genome shotgun (WGS) entry which is preliminary data.</text>
</comment>
<evidence type="ECO:0000256" key="1">
    <source>
        <dbReference type="SAM" id="MobiDB-lite"/>
    </source>
</evidence>
<evidence type="ECO:0000313" key="2">
    <source>
        <dbReference type="EMBL" id="KAK8601496.1"/>
    </source>
</evidence>
<reference evidence="2 3" key="1">
    <citation type="journal article" date="2024" name="G3 (Bethesda)">
        <title>Genome assembly of Hibiscus sabdariffa L. provides insights into metabolisms of medicinal natural products.</title>
        <authorList>
            <person name="Kim T."/>
        </authorList>
    </citation>
    <scope>NUCLEOTIDE SEQUENCE [LARGE SCALE GENOMIC DNA]</scope>
    <source>
        <strain evidence="2">TK-2024</strain>
        <tissue evidence="2">Old leaves</tissue>
    </source>
</reference>
<feature type="region of interest" description="Disordered" evidence="1">
    <location>
        <begin position="49"/>
        <end position="75"/>
    </location>
</feature>
<name>A0ABR2GFV2_9ROSI</name>
<evidence type="ECO:0000313" key="3">
    <source>
        <dbReference type="Proteomes" id="UP001472677"/>
    </source>
</evidence>
<dbReference type="EMBL" id="JBBPBM010000001">
    <property type="protein sequence ID" value="KAK8601496.1"/>
    <property type="molecule type" value="Genomic_DNA"/>
</dbReference>
<organism evidence="2 3">
    <name type="scientific">Hibiscus sabdariffa</name>
    <name type="common">roselle</name>
    <dbReference type="NCBI Taxonomy" id="183260"/>
    <lineage>
        <taxon>Eukaryota</taxon>
        <taxon>Viridiplantae</taxon>
        <taxon>Streptophyta</taxon>
        <taxon>Embryophyta</taxon>
        <taxon>Tracheophyta</taxon>
        <taxon>Spermatophyta</taxon>
        <taxon>Magnoliopsida</taxon>
        <taxon>eudicotyledons</taxon>
        <taxon>Gunneridae</taxon>
        <taxon>Pentapetalae</taxon>
        <taxon>rosids</taxon>
        <taxon>malvids</taxon>
        <taxon>Malvales</taxon>
        <taxon>Malvaceae</taxon>
        <taxon>Malvoideae</taxon>
        <taxon>Hibiscus</taxon>
    </lineage>
</organism>
<accession>A0ABR2GFV2</accession>
<feature type="compositionally biased region" description="Basic and acidic residues" evidence="1">
    <location>
        <begin position="52"/>
        <end position="71"/>
    </location>
</feature>
<protein>
    <submittedName>
        <fullName evidence="2">Uncharacterized protein</fullName>
    </submittedName>
</protein>
<gene>
    <name evidence="2" type="ORF">V6N12_051328</name>
</gene>
<sequence length="107" mass="12459">MEVGQPYETKDVMKHKASEIDKSKIDKNRGVNRISAEFMQTYRSREVGQSYETKDVMERKASEIDKNRGDKGGSMSMGSGRCITYFVMEIDYIETFPPKFDTFEYEE</sequence>
<proteinExistence type="predicted"/>
<dbReference type="Proteomes" id="UP001472677">
    <property type="component" value="Unassembled WGS sequence"/>
</dbReference>
<keyword evidence="3" id="KW-1185">Reference proteome</keyword>